<dbReference type="NCBIfam" id="TIGR03317">
    <property type="entry name" value="ygfZ_signature"/>
    <property type="match status" value="1"/>
</dbReference>
<dbReference type="InterPro" id="IPR045179">
    <property type="entry name" value="YgfZ/GcvT"/>
</dbReference>
<dbReference type="InterPro" id="IPR017703">
    <property type="entry name" value="YgfZ/GCV_T_CS"/>
</dbReference>
<evidence type="ECO:0000256" key="5">
    <source>
        <dbReference type="SAM" id="MobiDB-lite"/>
    </source>
</evidence>
<protein>
    <recommendedName>
        <fullName evidence="6">CAF17 C-terminal domain-containing protein</fullName>
    </recommendedName>
</protein>
<dbReference type="InterPro" id="IPR057460">
    <property type="entry name" value="CAF17_C"/>
</dbReference>
<feature type="compositionally biased region" description="Pro residues" evidence="5">
    <location>
        <begin position="13"/>
        <end position="30"/>
    </location>
</feature>
<keyword evidence="8" id="KW-1185">Reference proteome</keyword>
<evidence type="ECO:0000256" key="3">
    <source>
        <dbReference type="ARBA" id="ARBA00023128"/>
    </source>
</evidence>
<comment type="similarity">
    <text evidence="4">Belongs to the GcvT family. CAF17/IBA57 subfamily.</text>
</comment>
<dbReference type="Pfam" id="PF25455">
    <property type="entry name" value="Beta-barrel_CAF17_C"/>
    <property type="match status" value="1"/>
</dbReference>
<evidence type="ECO:0000313" key="7">
    <source>
        <dbReference type="EMBL" id="KAG1536651.1"/>
    </source>
</evidence>
<comment type="caution">
    <text evidence="7">The sequence shown here is derived from an EMBL/GenBank/DDBJ whole genome shotgun (WGS) entry which is preliminary data.</text>
</comment>
<evidence type="ECO:0000256" key="2">
    <source>
        <dbReference type="ARBA" id="ARBA00022946"/>
    </source>
</evidence>
<dbReference type="Gene3D" id="2.40.30.160">
    <property type="match status" value="1"/>
</dbReference>
<evidence type="ECO:0000259" key="6">
    <source>
        <dbReference type="Pfam" id="PF25455"/>
    </source>
</evidence>
<reference evidence="7 8" key="1">
    <citation type="journal article" date="2020" name="Microb. Genom.">
        <title>Genetic diversity of clinical and environmental Mucorales isolates obtained from an investigation of mucormycosis cases among solid organ transplant recipients.</title>
        <authorList>
            <person name="Nguyen M.H."/>
            <person name="Kaul D."/>
            <person name="Muto C."/>
            <person name="Cheng S.J."/>
            <person name="Richter R.A."/>
            <person name="Bruno V.M."/>
            <person name="Liu G."/>
            <person name="Beyhan S."/>
            <person name="Sundermann A.J."/>
            <person name="Mounaud S."/>
            <person name="Pasculle A.W."/>
            <person name="Nierman W.C."/>
            <person name="Driscoll E."/>
            <person name="Cumbie R."/>
            <person name="Clancy C.J."/>
            <person name="Dupont C.L."/>
        </authorList>
    </citation>
    <scope>NUCLEOTIDE SEQUENCE [LARGE SCALE GENOMIC DNA]</scope>
    <source>
        <strain evidence="7 8">GL24</strain>
    </source>
</reference>
<feature type="domain" description="CAF17 C-terminal" evidence="6">
    <location>
        <begin position="70"/>
        <end position="124"/>
    </location>
</feature>
<sequence length="137" mass="13940">MPCRAPCASALPTPSPPAARPMRRPSPWPGARPTCATACPGLRKASASVKKGCYPGQEIVARTHFLGKAKRAVQLLHAAAPAQAGDGVQQDSATLGTIASVAGDLALAVLPLEASDADLQVGDAVAQRMPLLDGLAR</sequence>
<dbReference type="PANTHER" id="PTHR22602:SF0">
    <property type="entry name" value="TRANSFERASE CAF17, MITOCHONDRIAL-RELATED"/>
    <property type="match status" value="1"/>
</dbReference>
<comment type="subcellular location">
    <subcellularLocation>
        <location evidence="1">Mitochondrion</location>
    </subcellularLocation>
</comment>
<dbReference type="Proteomes" id="UP000740926">
    <property type="component" value="Unassembled WGS sequence"/>
</dbReference>
<dbReference type="PANTHER" id="PTHR22602">
    <property type="entry name" value="TRANSFERASE CAF17, MITOCHONDRIAL-RELATED"/>
    <property type="match status" value="1"/>
</dbReference>
<dbReference type="EMBL" id="JAANIU010007803">
    <property type="protein sequence ID" value="KAG1536651.1"/>
    <property type="molecule type" value="Genomic_DNA"/>
</dbReference>
<keyword evidence="3" id="KW-0496">Mitochondrion</keyword>
<accession>A0A9P6Y0H3</accession>
<gene>
    <name evidence="7" type="ORF">G6F50_015015</name>
</gene>
<proteinExistence type="inferred from homology"/>
<dbReference type="SUPFAM" id="SSF103025">
    <property type="entry name" value="Folate-binding domain"/>
    <property type="match status" value="1"/>
</dbReference>
<evidence type="ECO:0000256" key="4">
    <source>
        <dbReference type="ARBA" id="ARBA00093447"/>
    </source>
</evidence>
<organism evidence="7 8">
    <name type="scientific">Rhizopus delemar</name>
    <dbReference type="NCBI Taxonomy" id="936053"/>
    <lineage>
        <taxon>Eukaryota</taxon>
        <taxon>Fungi</taxon>
        <taxon>Fungi incertae sedis</taxon>
        <taxon>Mucoromycota</taxon>
        <taxon>Mucoromycotina</taxon>
        <taxon>Mucoromycetes</taxon>
        <taxon>Mucorales</taxon>
        <taxon>Mucorineae</taxon>
        <taxon>Rhizopodaceae</taxon>
        <taxon>Rhizopus</taxon>
    </lineage>
</organism>
<evidence type="ECO:0000256" key="1">
    <source>
        <dbReference type="ARBA" id="ARBA00004173"/>
    </source>
</evidence>
<dbReference type="GO" id="GO:0016226">
    <property type="term" value="P:iron-sulfur cluster assembly"/>
    <property type="evidence" value="ECO:0007669"/>
    <property type="project" value="TreeGrafter"/>
</dbReference>
<dbReference type="AlphaFoldDB" id="A0A9P6Y0H3"/>
<keyword evidence="2" id="KW-0809">Transit peptide</keyword>
<feature type="region of interest" description="Disordered" evidence="5">
    <location>
        <begin position="1"/>
        <end position="32"/>
    </location>
</feature>
<name>A0A9P6Y0H3_9FUNG</name>
<feature type="compositionally biased region" description="Low complexity" evidence="5">
    <location>
        <begin position="1"/>
        <end position="12"/>
    </location>
</feature>
<evidence type="ECO:0000313" key="8">
    <source>
        <dbReference type="Proteomes" id="UP000740926"/>
    </source>
</evidence>